<dbReference type="AlphaFoldDB" id="A0A0C2T2S7"/>
<keyword evidence="6 10" id="KW-0560">Oxidoreductase</keyword>
<dbReference type="GO" id="GO:0004497">
    <property type="term" value="F:monooxygenase activity"/>
    <property type="evidence" value="ECO:0007669"/>
    <property type="project" value="UniProtKB-KW"/>
</dbReference>
<dbReference type="CDD" id="cd11065">
    <property type="entry name" value="CYP64-like"/>
    <property type="match status" value="1"/>
</dbReference>
<dbReference type="Gene3D" id="1.10.630.10">
    <property type="entry name" value="Cytochrome P450"/>
    <property type="match status" value="1"/>
</dbReference>
<evidence type="ECO:0000313" key="11">
    <source>
        <dbReference type="EMBL" id="KIL60789.1"/>
    </source>
</evidence>
<keyword evidence="8 10" id="KW-0503">Monooxygenase</keyword>
<dbReference type="PANTHER" id="PTHR46300">
    <property type="entry name" value="P450, PUTATIVE (EUROFUNG)-RELATED-RELATED"/>
    <property type="match status" value="1"/>
</dbReference>
<comment type="similarity">
    <text evidence="3 10">Belongs to the cytochrome P450 family.</text>
</comment>
<dbReference type="GO" id="GO:0020037">
    <property type="term" value="F:heme binding"/>
    <property type="evidence" value="ECO:0007669"/>
    <property type="project" value="InterPro"/>
</dbReference>
<feature type="binding site" description="axial binding residue" evidence="9">
    <location>
        <position position="431"/>
    </location>
    <ligand>
        <name>heme</name>
        <dbReference type="ChEBI" id="CHEBI:30413"/>
    </ligand>
    <ligandPart>
        <name>Fe</name>
        <dbReference type="ChEBI" id="CHEBI:18248"/>
    </ligandPart>
</feature>
<dbReference type="InterPro" id="IPR002401">
    <property type="entry name" value="Cyt_P450_E_grp-I"/>
</dbReference>
<dbReference type="InterPro" id="IPR036396">
    <property type="entry name" value="Cyt_P450_sf"/>
</dbReference>
<comment type="pathway">
    <text evidence="2">Secondary metabolite biosynthesis.</text>
</comment>
<keyword evidence="7 9" id="KW-0408">Iron</keyword>
<evidence type="ECO:0008006" key="13">
    <source>
        <dbReference type="Google" id="ProtNLM"/>
    </source>
</evidence>
<evidence type="ECO:0000256" key="4">
    <source>
        <dbReference type="ARBA" id="ARBA00022617"/>
    </source>
</evidence>
<keyword evidence="5 9" id="KW-0479">Metal-binding</keyword>
<dbReference type="GO" id="GO:0016705">
    <property type="term" value="F:oxidoreductase activity, acting on paired donors, with incorporation or reduction of molecular oxygen"/>
    <property type="evidence" value="ECO:0007669"/>
    <property type="project" value="InterPro"/>
</dbReference>
<dbReference type="InterPro" id="IPR001128">
    <property type="entry name" value="Cyt_P450"/>
</dbReference>
<sequence>MFSLIELSTLATFLALGGVCLAAILKSSTSTLPLPPGPPGHWLFGTPLPKTYLYLKNEEWTKQYGAVFALKGWFRTTIIIGRFQEALEMMEKEGAVLADRPRNIPGETLSGGMRLLLTPAGERCRKMRRALHTYLQPRIVATYDSILMGRARHHILGIIAEPSKHQDHARHFAASVVMALTYGTVPERHNDPDIASVDACLRRLGEHLVPGKWKVNMFPFLEYVPGYLKELRDDHAKELALFRQKLFEVKDKLARGEEVPNSFGRYLLERKGELALSEDEAAYLAGSLFGAGSETTATSISVSVMAAAYHPEEQSKVQAEMELVIGRDRAPTIADLENLPYLHAFVLEVFRWRPVGADGFGLAHKSTKDIIWNNYLIPKGSTVIGSVWSIGRDPQYFPDPDRFNPQRWINEDGKIREDLRTFVFGFGRRVCPGQHIATASVLLNTALLQWAFKIKQDASNPINVMAFTNSALIRPLPFRVVFEPRAAETSDGICELLENYAL</sequence>
<keyword evidence="12" id="KW-1185">Reference proteome</keyword>
<dbReference type="Proteomes" id="UP000054549">
    <property type="component" value="Unassembled WGS sequence"/>
</dbReference>
<dbReference type="InterPro" id="IPR050364">
    <property type="entry name" value="Cytochrome_P450_fung"/>
</dbReference>
<dbReference type="PRINTS" id="PR00385">
    <property type="entry name" value="P450"/>
</dbReference>
<name>A0A0C2T2S7_AMAMK</name>
<dbReference type="STRING" id="946122.A0A0C2T2S7"/>
<accession>A0A0C2T2S7</accession>
<evidence type="ECO:0000256" key="10">
    <source>
        <dbReference type="RuleBase" id="RU000461"/>
    </source>
</evidence>
<evidence type="ECO:0000256" key="3">
    <source>
        <dbReference type="ARBA" id="ARBA00010617"/>
    </source>
</evidence>
<evidence type="ECO:0000256" key="8">
    <source>
        <dbReference type="ARBA" id="ARBA00023033"/>
    </source>
</evidence>
<proteinExistence type="inferred from homology"/>
<dbReference type="HOGENOM" id="CLU_001570_2_1_1"/>
<gene>
    <name evidence="11" type="ORF">M378DRAFT_1062115</name>
</gene>
<evidence type="ECO:0000256" key="9">
    <source>
        <dbReference type="PIRSR" id="PIRSR602401-1"/>
    </source>
</evidence>
<reference evidence="11 12" key="1">
    <citation type="submission" date="2014-04" db="EMBL/GenBank/DDBJ databases">
        <title>Evolutionary Origins and Diversification of the Mycorrhizal Mutualists.</title>
        <authorList>
            <consortium name="DOE Joint Genome Institute"/>
            <consortium name="Mycorrhizal Genomics Consortium"/>
            <person name="Kohler A."/>
            <person name="Kuo A."/>
            <person name="Nagy L.G."/>
            <person name="Floudas D."/>
            <person name="Copeland A."/>
            <person name="Barry K.W."/>
            <person name="Cichocki N."/>
            <person name="Veneault-Fourrey C."/>
            <person name="LaButti K."/>
            <person name="Lindquist E.A."/>
            <person name="Lipzen A."/>
            <person name="Lundell T."/>
            <person name="Morin E."/>
            <person name="Murat C."/>
            <person name="Riley R."/>
            <person name="Ohm R."/>
            <person name="Sun H."/>
            <person name="Tunlid A."/>
            <person name="Henrissat B."/>
            <person name="Grigoriev I.V."/>
            <person name="Hibbett D.S."/>
            <person name="Martin F."/>
        </authorList>
    </citation>
    <scope>NUCLEOTIDE SEQUENCE [LARGE SCALE GENOMIC DNA]</scope>
    <source>
        <strain evidence="11 12">Koide BX008</strain>
    </source>
</reference>
<evidence type="ECO:0000256" key="2">
    <source>
        <dbReference type="ARBA" id="ARBA00005179"/>
    </source>
</evidence>
<dbReference type="InterPro" id="IPR017972">
    <property type="entry name" value="Cyt_P450_CS"/>
</dbReference>
<evidence type="ECO:0000256" key="1">
    <source>
        <dbReference type="ARBA" id="ARBA00001971"/>
    </source>
</evidence>
<organism evidence="11 12">
    <name type="scientific">Amanita muscaria (strain Koide BX008)</name>
    <dbReference type="NCBI Taxonomy" id="946122"/>
    <lineage>
        <taxon>Eukaryota</taxon>
        <taxon>Fungi</taxon>
        <taxon>Dikarya</taxon>
        <taxon>Basidiomycota</taxon>
        <taxon>Agaricomycotina</taxon>
        <taxon>Agaricomycetes</taxon>
        <taxon>Agaricomycetidae</taxon>
        <taxon>Agaricales</taxon>
        <taxon>Pluteineae</taxon>
        <taxon>Amanitaceae</taxon>
        <taxon>Amanita</taxon>
    </lineage>
</organism>
<dbReference type="InParanoid" id="A0A0C2T2S7"/>
<evidence type="ECO:0000256" key="7">
    <source>
        <dbReference type="ARBA" id="ARBA00023004"/>
    </source>
</evidence>
<dbReference type="PANTHER" id="PTHR46300:SF1">
    <property type="entry name" value="P450, PUTATIVE (EUROFUNG)-RELATED"/>
    <property type="match status" value="1"/>
</dbReference>
<dbReference type="SUPFAM" id="SSF48264">
    <property type="entry name" value="Cytochrome P450"/>
    <property type="match status" value="1"/>
</dbReference>
<comment type="cofactor">
    <cofactor evidence="1 9">
        <name>heme</name>
        <dbReference type="ChEBI" id="CHEBI:30413"/>
    </cofactor>
</comment>
<protein>
    <recommendedName>
        <fullName evidence="13">Cytochrome P450</fullName>
    </recommendedName>
</protein>
<dbReference type="EMBL" id="KN818293">
    <property type="protein sequence ID" value="KIL60789.1"/>
    <property type="molecule type" value="Genomic_DNA"/>
</dbReference>
<evidence type="ECO:0000256" key="6">
    <source>
        <dbReference type="ARBA" id="ARBA00023002"/>
    </source>
</evidence>
<dbReference type="GO" id="GO:0005506">
    <property type="term" value="F:iron ion binding"/>
    <property type="evidence" value="ECO:0007669"/>
    <property type="project" value="InterPro"/>
</dbReference>
<keyword evidence="4 9" id="KW-0349">Heme</keyword>
<evidence type="ECO:0000256" key="5">
    <source>
        <dbReference type="ARBA" id="ARBA00022723"/>
    </source>
</evidence>
<evidence type="ECO:0000313" key="12">
    <source>
        <dbReference type="Proteomes" id="UP000054549"/>
    </source>
</evidence>
<dbReference type="OrthoDB" id="2789670at2759"/>
<dbReference type="Pfam" id="PF00067">
    <property type="entry name" value="p450"/>
    <property type="match status" value="1"/>
</dbReference>
<dbReference type="PRINTS" id="PR00463">
    <property type="entry name" value="EP450I"/>
</dbReference>
<dbReference type="PROSITE" id="PS00086">
    <property type="entry name" value="CYTOCHROME_P450"/>
    <property type="match status" value="1"/>
</dbReference>